<sequence>MRCEDTPEVPNQSRRSKKSDIEAEEQVVVVDQFRVEYADVGYLLIHIPNGGSRKNRYEGWRLKRQGARKGVSDLLLPVARGGFHMLWIEFKARPPFDAPVTPHQAEWIRLMREQGCQAQVCLGVDAAMACLRTYMAMPPTVVMMPSER</sequence>
<geneLocation type="plasmid" evidence="7">
    <name>papv6</name>
</geneLocation>
<dbReference type="InterPro" id="IPR011856">
    <property type="entry name" value="tRNA_endonuc-like_dom_sf"/>
</dbReference>
<dbReference type="EMBL" id="CP017449">
    <property type="protein sequence ID" value="AOV18849.1"/>
    <property type="molecule type" value="Genomic_DNA"/>
</dbReference>
<dbReference type="GO" id="GO:0016788">
    <property type="term" value="F:hydrolase activity, acting on ester bonds"/>
    <property type="evidence" value="ECO:0007669"/>
    <property type="project" value="InterPro"/>
</dbReference>
<accession>A0A1D8KD18</accession>
<dbReference type="GO" id="GO:0003676">
    <property type="term" value="F:nucleic acid binding"/>
    <property type="evidence" value="ECO:0007669"/>
    <property type="project" value="InterPro"/>
</dbReference>
<dbReference type="Proteomes" id="UP000095342">
    <property type="component" value="Plasmid pAPV6"/>
</dbReference>
<dbReference type="KEGG" id="aaeo:BJI67_16180"/>
<evidence type="ECO:0000259" key="5">
    <source>
        <dbReference type="SMART" id="SM00990"/>
    </source>
</evidence>
<gene>
    <name evidence="6" type="ORF">BJI67_16180</name>
</gene>
<keyword evidence="2" id="KW-0540">Nuclease</keyword>
<dbReference type="AlphaFoldDB" id="A0A1D8KD18"/>
<comment type="cofactor">
    <cofactor evidence="1">
        <name>Mg(2+)</name>
        <dbReference type="ChEBI" id="CHEBI:18420"/>
    </cofactor>
</comment>
<feature type="domain" description="VRR-NUC" evidence="5">
    <location>
        <begin position="14"/>
        <end position="125"/>
    </location>
</feature>
<evidence type="ECO:0000256" key="4">
    <source>
        <dbReference type="SAM" id="MobiDB-lite"/>
    </source>
</evidence>
<evidence type="ECO:0000313" key="7">
    <source>
        <dbReference type="Proteomes" id="UP000095342"/>
    </source>
</evidence>
<dbReference type="Gene3D" id="3.40.1350.10">
    <property type="match status" value="1"/>
</dbReference>
<evidence type="ECO:0000256" key="2">
    <source>
        <dbReference type="ARBA" id="ARBA00022722"/>
    </source>
</evidence>
<proteinExistence type="predicted"/>
<organism evidence="6 7">
    <name type="scientific">Acidihalobacter aeolianus</name>
    <dbReference type="NCBI Taxonomy" id="2792603"/>
    <lineage>
        <taxon>Bacteria</taxon>
        <taxon>Pseudomonadati</taxon>
        <taxon>Pseudomonadota</taxon>
        <taxon>Gammaproteobacteria</taxon>
        <taxon>Chromatiales</taxon>
        <taxon>Ectothiorhodospiraceae</taxon>
        <taxon>Acidihalobacter</taxon>
    </lineage>
</organism>
<dbReference type="GO" id="GO:0004518">
    <property type="term" value="F:nuclease activity"/>
    <property type="evidence" value="ECO:0007669"/>
    <property type="project" value="UniProtKB-KW"/>
</dbReference>
<reference evidence="6 7" key="1">
    <citation type="submission" date="2016-09" db="EMBL/GenBank/DDBJ databases">
        <title>Acidihalobacter prosperus V6 (DSM14174).</title>
        <authorList>
            <person name="Khaleque H.N."/>
            <person name="Ramsay J.P."/>
            <person name="Murphy R.J.T."/>
            <person name="Kaksonen A.H."/>
            <person name="Boxall N.J."/>
            <person name="Watkin E.L.J."/>
        </authorList>
    </citation>
    <scope>NUCLEOTIDE SEQUENCE [LARGE SCALE GENOMIC DNA]</scope>
    <source>
        <strain evidence="6 7">V6</strain>
        <plasmid evidence="7">papv6</plasmid>
    </source>
</reference>
<name>A0A1D8KD18_9GAMM</name>
<keyword evidence="3" id="KW-0378">Hydrolase</keyword>
<keyword evidence="7" id="KW-1185">Reference proteome</keyword>
<dbReference type="SMART" id="SM00990">
    <property type="entry name" value="VRR_NUC"/>
    <property type="match status" value="1"/>
</dbReference>
<evidence type="ECO:0000256" key="3">
    <source>
        <dbReference type="ARBA" id="ARBA00022801"/>
    </source>
</evidence>
<protein>
    <recommendedName>
        <fullName evidence="5">VRR-NUC domain-containing protein</fullName>
    </recommendedName>
</protein>
<feature type="region of interest" description="Disordered" evidence="4">
    <location>
        <begin position="1"/>
        <end position="21"/>
    </location>
</feature>
<dbReference type="InterPro" id="IPR014883">
    <property type="entry name" value="VRR_NUC"/>
</dbReference>
<keyword evidence="6" id="KW-0614">Plasmid</keyword>
<dbReference type="Pfam" id="PF08774">
    <property type="entry name" value="VRR_NUC"/>
    <property type="match status" value="1"/>
</dbReference>
<evidence type="ECO:0000313" key="6">
    <source>
        <dbReference type="EMBL" id="AOV18849.1"/>
    </source>
</evidence>
<evidence type="ECO:0000256" key="1">
    <source>
        <dbReference type="ARBA" id="ARBA00001946"/>
    </source>
</evidence>